<gene>
    <name evidence="8" type="ORF">AXF42_Ash008882</name>
</gene>
<dbReference type="SUPFAM" id="SSF118290">
    <property type="entry name" value="WRKY DNA-binding domain"/>
    <property type="match status" value="1"/>
</dbReference>
<feature type="compositionally biased region" description="Gly residues" evidence="6">
    <location>
        <begin position="73"/>
        <end position="87"/>
    </location>
</feature>
<evidence type="ECO:0000313" key="9">
    <source>
        <dbReference type="Proteomes" id="UP000236161"/>
    </source>
</evidence>
<proteinExistence type="predicted"/>
<dbReference type="GO" id="GO:0005634">
    <property type="term" value="C:nucleus"/>
    <property type="evidence" value="ECO:0007669"/>
    <property type="project" value="UniProtKB-SubCell"/>
</dbReference>
<feature type="region of interest" description="Disordered" evidence="6">
    <location>
        <begin position="64"/>
        <end position="92"/>
    </location>
</feature>
<sequence>MAFSLAKPSSAGHRDALNELARGRHEASAVVRSLLGWHSPPPGDGWRSEIECSTASGEVLSYSAGNPMAAGVPGDGEGGSGNDAGGLHGRKHSDSWTTVSCAPYDDGYHWRKYGEKKISKTKYTSLLKEVFRDFQKRTKFSERWNSSGILKLELEGVLSSLQPGSIPFASRRSMADVEDGLIVRRFFPRKLATWGNLLVTLQSQIGFCCNYLVPLQTRPAIMLPHHRNSRWPQAAATPTSTGPTDPSQRLLLNIFFDKS</sequence>
<evidence type="ECO:0000256" key="4">
    <source>
        <dbReference type="ARBA" id="ARBA00023163"/>
    </source>
</evidence>
<comment type="subcellular location">
    <subcellularLocation>
        <location evidence="1">Nucleus</location>
    </subcellularLocation>
</comment>
<dbReference type="Gene3D" id="2.20.25.80">
    <property type="entry name" value="WRKY domain"/>
    <property type="match status" value="1"/>
</dbReference>
<keyword evidence="2" id="KW-0805">Transcription regulation</keyword>
<evidence type="ECO:0000256" key="6">
    <source>
        <dbReference type="SAM" id="MobiDB-lite"/>
    </source>
</evidence>
<evidence type="ECO:0000256" key="5">
    <source>
        <dbReference type="ARBA" id="ARBA00023242"/>
    </source>
</evidence>
<dbReference type="GO" id="GO:0043565">
    <property type="term" value="F:sequence-specific DNA binding"/>
    <property type="evidence" value="ECO:0007669"/>
    <property type="project" value="InterPro"/>
</dbReference>
<dbReference type="InterPro" id="IPR003657">
    <property type="entry name" value="WRKY_dom"/>
</dbReference>
<dbReference type="Proteomes" id="UP000236161">
    <property type="component" value="Unassembled WGS sequence"/>
</dbReference>
<keyword evidence="5" id="KW-0539">Nucleus</keyword>
<evidence type="ECO:0000313" key="8">
    <source>
        <dbReference type="EMBL" id="PKA58595.1"/>
    </source>
</evidence>
<evidence type="ECO:0000256" key="1">
    <source>
        <dbReference type="ARBA" id="ARBA00004123"/>
    </source>
</evidence>
<accession>A0A2I0ASS5</accession>
<dbReference type="Pfam" id="PF03106">
    <property type="entry name" value="WRKY"/>
    <property type="match status" value="1"/>
</dbReference>
<organism evidence="8 9">
    <name type="scientific">Apostasia shenzhenica</name>
    <dbReference type="NCBI Taxonomy" id="1088818"/>
    <lineage>
        <taxon>Eukaryota</taxon>
        <taxon>Viridiplantae</taxon>
        <taxon>Streptophyta</taxon>
        <taxon>Embryophyta</taxon>
        <taxon>Tracheophyta</taxon>
        <taxon>Spermatophyta</taxon>
        <taxon>Magnoliopsida</taxon>
        <taxon>Liliopsida</taxon>
        <taxon>Asparagales</taxon>
        <taxon>Orchidaceae</taxon>
        <taxon>Apostasioideae</taxon>
        <taxon>Apostasia</taxon>
    </lineage>
</organism>
<name>A0A2I0ASS5_9ASPA</name>
<dbReference type="InterPro" id="IPR036576">
    <property type="entry name" value="WRKY_dom_sf"/>
</dbReference>
<keyword evidence="4" id="KW-0804">Transcription</keyword>
<dbReference type="AlphaFoldDB" id="A0A2I0ASS5"/>
<evidence type="ECO:0000256" key="3">
    <source>
        <dbReference type="ARBA" id="ARBA00023125"/>
    </source>
</evidence>
<dbReference type="GO" id="GO:0003700">
    <property type="term" value="F:DNA-binding transcription factor activity"/>
    <property type="evidence" value="ECO:0007669"/>
    <property type="project" value="InterPro"/>
</dbReference>
<keyword evidence="9" id="KW-1185">Reference proteome</keyword>
<protein>
    <recommendedName>
        <fullName evidence="7">WRKY domain-containing protein</fullName>
    </recommendedName>
</protein>
<evidence type="ECO:0000256" key="2">
    <source>
        <dbReference type="ARBA" id="ARBA00023015"/>
    </source>
</evidence>
<reference evidence="8 9" key="1">
    <citation type="journal article" date="2017" name="Nature">
        <title>The Apostasia genome and the evolution of orchids.</title>
        <authorList>
            <person name="Zhang G.Q."/>
            <person name="Liu K.W."/>
            <person name="Li Z."/>
            <person name="Lohaus R."/>
            <person name="Hsiao Y.Y."/>
            <person name="Niu S.C."/>
            <person name="Wang J.Y."/>
            <person name="Lin Y.C."/>
            <person name="Xu Q."/>
            <person name="Chen L.J."/>
            <person name="Yoshida K."/>
            <person name="Fujiwara S."/>
            <person name="Wang Z.W."/>
            <person name="Zhang Y.Q."/>
            <person name="Mitsuda N."/>
            <person name="Wang M."/>
            <person name="Liu G.H."/>
            <person name="Pecoraro L."/>
            <person name="Huang H.X."/>
            <person name="Xiao X.J."/>
            <person name="Lin M."/>
            <person name="Wu X.Y."/>
            <person name="Wu W.L."/>
            <person name="Chen Y.Y."/>
            <person name="Chang S.B."/>
            <person name="Sakamoto S."/>
            <person name="Ohme-Takagi M."/>
            <person name="Yagi M."/>
            <person name="Zeng S.J."/>
            <person name="Shen C.Y."/>
            <person name="Yeh C.M."/>
            <person name="Luo Y.B."/>
            <person name="Tsai W.C."/>
            <person name="Van de Peer Y."/>
            <person name="Liu Z.J."/>
        </authorList>
    </citation>
    <scope>NUCLEOTIDE SEQUENCE [LARGE SCALE GENOMIC DNA]</scope>
    <source>
        <strain evidence="9">cv. Shenzhen</strain>
        <tissue evidence="8">Stem</tissue>
    </source>
</reference>
<evidence type="ECO:0000259" key="7">
    <source>
        <dbReference type="Pfam" id="PF03106"/>
    </source>
</evidence>
<dbReference type="EMBL" id="KZ451951">
    <property type="protein sequence ID" value="PKA58595.1"/>
    <property type="molecule type" value="Genomic_DNA"/>
</dbReference>
<keyword evidence="3" id="KW-0238">DNA-binding</keyword>
<feature type="domain" description="WRKY" evidence="7">
    <location>
        <begin position="105"/>
        <end position="124"/>
    </location>
</feature>